<name>A0A0A5HKJ6_9BACI</name>
<protein>
    <submittedName>
        <fullName evidence="1">Uncharacterized protein</fullName>
    </submittedName>
</protein>
<dbReference type="EMBL" id="AVPF01000065">
    <property type="protein sequence ID" value="KGX84162.1"/>
    <property type="molecule type" value="Genomic_DNA"/>
</dbReference>
<dbReference type="RefSeq" id="WP_027446204.1">
    <property type="nucleotide sequence ID" value="NZ_AULJ01000031.1"/>
</dbReference>
<dbReference type="PROSITE" id="PS51257">
    <property type="entry name" value="PROKAR_LIPOPROTEIN"/>
    <property type="match status" value="1"/>
</dbReference>
<sequence length="75" mass="8962">MKKWVFVILLMMQLSLTGCKESAKPIEVQLRETFHKPFQEIIYIYPFEDNHKFVFFGGEEMYVSLFTSNQYNLST</sequence>
<evidence type="ECO:0000313" key="1">
    <source>
        <dbReference type="EMBL" id="KGX84162.1"/>
    </source>
</evidence>
<organism evidence="1 2">
    <name type="scientific">Pontibacillus marinus BH030004 = DSM 16465</name>
    <dbReference type="NCBI Taxonomy" id="1385511"/>
    <lineage>
        <taxon>Bacteria</taxon>
        <taxon>Bacillati</taxon>
        <taxon>Bacillota</taxon>
        <taxon>Bacilli</taxon>
        <taxon>Bacillales</taxon>
        <taxon>Bacillaceae</taxon>
        <taxon>Pontibacillus</taxon>
    </lineage>
</organism>
<evidence type="ECO:0000313" key="2">
    <source>
        <dbReference type="Proteomes" id="UP000030403"/>
    </source>
</evidence>
<proteinExistence type="predicted"/>
<dbReference type="OrthoDB" id="1797983at2"/>
<keyword evidence="2" id="KW-1185">Reference proteome</keyword>
<dbReference type="Proteomes" id="UP000030403">
    <property type="component" value="Unassembled WGS sequence"/>
</dbReference>
<dbReference type="STRING" id="1385511.GCA_000425225_02507"/>
<accession>A0A0A5HKJ6</accession>
<gene>
    <name evidence="1" type="ORF">N783_18910</name>
</gene>
<dbReference type="AlphaFoldDB" id="A0A0A5HKJ6"/>
<comment type="caution">
    <text evidence="1">The sequence shown here is derived from an EMBL/GenBank/DDBJ whole genome shotgun (WGS) entry which is preliminary data.</text>
</comment>
<reference evidence="1 2" key="1">
    <citation type="submission" date="2013-08" db="EMBL/GenBank/DDBJ databases">
        <authorList>
            <person name="Huang J."/>
            <person name="Wang G."/>
        </authorList>
    </citation>
    <scope>NUCLEOTIDE SEQUENCE [LARGE SCALE GENOMIC DNA]</scope>
    <source>
        <strain evidence="1 2">BH030004</strain>
    </source>
</reference>